<organism evidence="3 4">
    <name type="scientific">Zopfia rhizophila CBS 207.26</name>
    <dbReference type="NCBI Taxonomy" id="1314779"/>
    <lineage>
        <taxon>Eukaryota</taxon>
        <taxon>Fungi</taxon>
        <taxon>Dikarya</taxon>
        <taxon>Ascomycota</taxon>
        <taxon>Pezizomycotina</taxon>
        <taxon>Dothideomycetes</taxon>
        <taxon>Dothideomycetes incertae sedis</taxon>
        <taxon>Zopfiaceae</taxon>
        <taxon>Zopfia</taxon>
    </lineage>
</organism>
<dbReference type="OrthoDB" id="10253878at2759"/>
<gene>
    <name evidence="3" type="ORF">K469DRAFT_720507</name>
</gene>
<sequence>MASNYTCRACSKALMNFIHPVTSTRRLAQKSSLRKPFQSLRSVSTSAPTLYHATPSVSVSVQEKSKIAFTPPNKSAFVGIAQELRKRAPLMTETYVAYGATKGMFLECARHGDYKIPQAQEKGAEIPTDENGAHVGVGSGWWYDMLGLTPTFNVWAQITFIHMYMLQVRFRMFPSTHAPVWTQHLINHAFYAAEDRLVVWHKITSSSLRQKYLKDLFSQWRGVLLSYDEGLVKGDAMLAAALWRNLLNAREDIDYQKLAEIVGYIRREIRRLDEATDDEVARGSWRFGEDPGAEAPSVMLQSKLMKEGERA</sequence>
<proteinExistence type="inferred from homology"/>
<accession>A0A6A6EKC4</accession>
<dbReference type="GO" id="GO:0034551">
    <property type="term" value="P:mitochondrial respiratory chain complex III assembly"/>
    <property type="evidence" value="ECO:0007669"/>
    <property type="project" value="TreeGrafter"/>
</dbReference>
<protein>
    <recommendedName>
        <fullName evidence="2">Ubiquinol-cytochrome c chaperone domain-containing protein</fullName>
    </recommendedName>
</protein>
<reference evidence="3" key="1">
    <citation type="journal article" date="2020" name="Stud. Mycol.">
        <title>101 Dothideomycetes genomes: a test case for predicting lifestyles and emergence of pathogens.</title>
        <authorList>
            <person name="Haridas S."/>
            <person name="Albert R."/>
            <person name="Binder M."/>
            <person name="Bloem J."/>
            <person name="Labutti K."/>
            <person name="Salamov A."/>
            <person name="Andreopoulos B."/>
            <person name="Baker S."/>
            <person name="Barry K."/>
            <person name="Bills G."/>
            <person name="Bluhm B."/>
            <person name="Cannon C."/>
            <person name="Castanera R."/>
            <person name="Culley D."/>
            <person name="Daum C."/>
            <person name="Ezra D."/>
            <person name="Gonzalez J."/>
            <person name="Henrissat B."/>
            <person name="Kuo A."/>
            <person name="Liang C."/>
            <person name="Lipzen A."/>
            <person name="Lutzoni F."/>
            <person name="Magnuson J."/>
            <person name="Mondo S."/>
            <person name="Nolan M."/>
            <person name="Ohm R."/>
            <person name="Pangilinan J."/>
            <person name="Park H.-J."/>
            <person name="Ramirez L."/>
            <person name="Alfaro M."/>
            <person name="Sun H."/>
            <person name="Tritt A."/>
            <person name="Yoshinaga Y."/>
            <person name="Zwiers L.-H."/>
            <person name="Turgeon B."/>
            <person name="Goodwin S."/>
            <person name="Spatafora J."/>
            <person name="Crous P."/>
            <person name="Grigoriev I."/>
        </authorList>
    </citation>
    <scope>NUCLEOTIDE SEQUENCE</scope>
    <source>
        <strain evidence="3">CBS 207.26</strain>
    </source>
</reference>
<dbReference type="EMBL" id="ML994617">
    <property type="protein sequence ID" value="KAF2191483.1"/>
    <property type="molecule type" value="Genomic_DNA"/>
</dbReference>
<name>A0A6A6EKC4_9PEZI</name>
<keyword evidence="4" id="KW-1185">Reference proteome</keyword>
<feature type="domain" description="Ubiquinol-cytochrome c chaperone" evidence="2">
    <location>
        <begin position="146"/>
        <end position="287"/>
    </location>
</feature>
<dbReference type="PANTHER" id="PTHR12184">
    <property type="entry name" value="UBIQUINOL-CYTOCHROME C REDUCTASE COMPLEX ASSEMBLY FACTOR 1 FAMILY MEMBER"/>
    <property type="match status" value="1"/>
</dbReference>
<evidence type="ECO:0000313" key="3">
    <source>
        <dbReference type="EMBL" id="KAF2191483.1"/>
    </source>
</evidence>
<dbReference type="InterPro" id="IPR021150">
    <property type="entry name" value="Ubiq_cyt_c_chap"/>
</dbReference>
<evidence type="ECO:0000256" key="1">
    <source>
        <dbReference type="ARBA" id="ARBA00006407"/>
    </source>
</evidence>
<dbReference type="Proteomes" id="UP000800200">
    <property type="component" value="Unassembled WGS sequence"/>
</dbReference>
<dbReference type="InterPro" id="IPR007129">
    <property type="entry name" value="Ubiqinol_cyt_c_chaperone_CPB3"/>
</dbReference>
<dbReference type="Pfam" id="PF03981">
    <property type="entry name" value="Ubiq_cyt_C_chap"/>
    <property type="match status" value="1"/>
</dbReference>
<dbReference type="GO" id="GO:0005739">
    <property type="term" value="C:mitochondrion"/>
    <property type="evidence" value="ECO:0007669"/>
    <property type="project" value="TreeGrafter"/>
</dbReference>
<evidence type="ECO:0000313" key="4">
    <source>
        <dbReference type="Proteomes" id="UP000800200"/>
    </source>
</evidence>
<dbReference type="PANTHER" id="PTHR12184:SF1">
    <property type="entry name" value="UBIQUINOL-CYTOCHROME-C REDUCTASE COMPLEX ASSEMBLY FACTOR 1"/>
    <property type="match status" value="1"/>
</dbReference>
<evidence type="ECO:0000259" key="2">
    <source>
        <dbReference type="Pfam" id="PF03981"/>
    </source>
</evidence>
<comment type="similarity">
    <text evidence="1">Belongs to the CBP3 family.</text>
</comment>
<dbReference type="AlphaFoldDB" id="A0A6A6EKC4"/>